<organism evidence="1 2">
    <name type="scientific">Aspergillus brunneoviolaceus CBS 621.78</name>
    <dbReference type="NCBI Taxonomy" id="1450534"/>
    <lineage>
        <taxon>Eukaryota</taxon>
        <taxon>Fungi</taxon>
        <taxon>Dikarya</taxon>
        <taxon>Ascomycota</taxon>
        <taxon>Pezizomycotina</taxon>
        <taxon>Eurotiomycetes</taxon>
        <taxon>Eurotiomycetidae</taxon>
        <taxon>Eurotiales</taxon>
        <taxon>Aspergillaceae</taxon>
        <taxon>Aspergillus</taxon>
        <taxon>Aspergillus subgen. Circumdati</taxon>
    </lineage>
</organism>
<sequence>MFGSPIRGLNKADHRPCWDLTTRYLGYQRSWEQLTCGDGLRAGLRSCWNRVFSQLARRLVEGPRPAPLSLLYGDCAVAPDESCSGHHHDPCVAGACTRSLYWYFVPLCLGCVLVLVLVSMHV</sequence>
<proteinExistence type="predicted"/>
<keyword evidence="2" id="KW-1185">Reference proteome</keyword>
<gene>
    <name evidence="1" type="ORF">BO95DRAFT_84703</name>
</gene>
<reference evidence="1" key="1">
    <citation type="submission" date="2018-02" db="EMBL/GenBank/DDBJ databases">
        <title>The genomes of Aspergillus section Nigri reveals drivers in fungal speciation.</title>
        <authorList>
            <consortium name="DOE Joint Genome Institute"/>
            <person name="Vesth T.C."/>
            <person name="Nybo J."/>
            <person name="Theobald S."/>
            <person name="Brandl J."/>
            <person name="Frisvad J.C."/>
            <person name="Nielsen K.F."/>
            <person name="Lyhne E.K."/>
            <person name="Kogle M.E."/>
            <person name="Kuo A."/>
            <person name="Riley R."/>
            <person name="Clum A."/>
            <person name="Nolan M."/>
            <person name="Lipzen A."/>
            <person name="Salamov A."/>
            <person name="Henrissat B."/>
            <person name="Wiebenga A."/>
            <person name="De vries R.P."/>
            <person name="Grigoriev I.V."/>
            <person name="Mortensen U.H."/>
            <person name="Andersen M.R."/>
            <person name="Baker S.E."/>
        </authorList>
    </citation>
    <scope>NUCLEOTIDE SEQUENCE</scope>
    <source>
        <strain evidence="1">CBS 621.78</strain>
    </source>
</reference>
<dbReference type="EMBL" id="KZ825330">
    <property type="protein sequence ID" value="RAH47451.1"/>
    <property type="molecule type" value="Genomic_DNA"/>
</dbReference>
<protein>
    <submittedName>
        <fullName evidence="1">Uncharacterized protein</fullName>
    </submittedName>
</protein>
<evidence type="ECO:0000313" key="1">
    <source>
        <dbReference type="EMBL" id="RAH47451.1"/>
    </source>
</evidence>
<dbReference type="Proteomes" id="UP000249057">
    <property type="component" value="Unassembled WGS sequence"/>
</dbReference>
<accession>A0ACD1GDX7</accession>
<evidence type="ECO:0000313" key="2">
    <source>
        <dbReference type="Proteomes" id="UP000249057"/>
    </source>
</evidence>
<name>A0ACD1GDX7_9EURO</name>